<keyword evidence="4" id="KW-1185">Reference proteome</keyword>
<comment type="caution">
    <text evidence="3">The sequence shown here is derived from an EMBL/GenBank/DDBJ whole genome shotgun (WGS) entry which is preliminary data.</text>
</comment>
<name>A0A4S3KCI0_9GAMM</name>
<dbReference type="PROSITE" id="PS50943">
    <property type="entry name" value="HTH_CROC1"/>
    <property type="match status" value="1"/>
</dbReference>
<dbReference type="SUPFAM" id="SSF47413">
    <property type="entry name" value="lambda repressor-like DNA-binding domains"/>
    <property type="match status" value="1"/>
</dbReference>
<proteinExistence type="predicted"/>
<evidence type="ECO:0000313" key="3">
    <source>
        <dbReference type="EMBL" id="THD06145.1"/>
    </source>
</evidence>
<organism evidence="3 4">
    <name type="scientific">Rhodanobacter lindaniclasticus</name>
    <dbReference type="NCBI Taxonomy" id="75310"/>
    <lineage>
        <taxon>Bacteria</taxon>
        <taxon>Pseudomonadati</taxon>
        <taxon>Pseudomonadota</taxon>
        <taxon>Gammaproteobacteria</taxon>
        <taxon>Lysobacterales</taxon>
        <taxon>Rhodanobacteraceae</taxon>
        <taxon>Rhodanobacter</taxon>
    </lineage>
</organism>
<dbReference type="SMART" id="SM00530">
    <property type="entry name" value="HTH_XRE"/>
    <property type="match status" value="1"/>
</dbReference>
<evidence type="ECO:0000256" key="1">
    <source>
        <dbReference type="SAM" id="MobiDB-lite"/>
    </source>
</evidence>
<dbReference type="Pfam" id="PF01381">
    <property type="entry name" value="HTH_3"/>
    <property type="match status" value="1"/>
</dbReference>
<feature type="region of interest" description="Disordered" evidence="1">
    <location>
        <begin position="145"/>
        <end position="174"/>
    </location>
</feature>
<reference evidence="3 4" key="1">
    <citation type="submission" date="2017-02" db="EMBL/GenBank/DDBJ databases">
        <title>Whole genome sequencing of Rhodanobacter lindaniclasticus DSM 17932.</title>
        <authorList>
            <person name="Kumar S."/>
            <person name="Patil P."/>
            <person name="Patil P.B."/>
        </authorList>
    </citation>
    <scope>NUCLEOTIDE SEQUENCE [LARGE SCALE GENOMIC DNA]</scope>
    <source>
        <strain evidence="3 4">DSM 17932</strain>
    </source>
</reference>
<dbReference type="Proteomes" id="UP000306317">
    <property type="component" value="Unassembled WGS sequence"/>
</dbReference>
<dbReference type="InterPro" id="IPR001387">
    <property type="entry name" value="Cro/C1-type_HTH"/>
</dbReference>
<dbReference type="AlphaFoldDB" id="A0A4S3KCI0"/>
<dbReference type="InterPro" id="IPR010982">
    <property type="entry name" value="Lambda_DNA-bd_dom_sf"/>
</dbReference>
<dbReference type="Gene3D" id="1.10.260.40">
    <property type="entry name" value="lambda repressor-like DNA-binding domains"/>
    <property type="match status" value="1"/>
</dbReference>
<evidence type="ECO:0000259" key="2">
    <source>
        <dbReference type="PROSITE" id="PS50943"/>
    </source>
</evidence>
<feature type="domain" description="HTH cro/C1-type" evidence="2">
    <location>
        <begin position="8"/>
        <end position="61"/>
    </location>
</feature>
<dbReference type="EMBL" id="MWIO01000045">
    <property type="protein sequence ID" value="THD06145.1"/>
    <property type="molecule type" value="Genomic_DNA"/>
</dbReference>
<evidence type="ECO:0000313" key="4">
    <source>
        <dbReference type="Proteomes" id="UP000306317"/>
    </source>
</evidence>
<dbReference type="GO" id="GO:0003677">
    <property type="term" value="F:DNA binding"/>
    <property type="evidence" value="ECO:0007669"/>
    <property type="project" value="InterPro"/>
</dbReference>
<sequence length="174" mass="19113">METIGDRVLRLRKAKGIERKDLAHAVELSYTGLADLESGKAKSSTRLHRIADALDVTPAYLETGKEDHYVYPTADSHSQPMRLDPERIAELATVLAERWKNVPGGFDLRNEEHAAHFVLCYELYINMKERPVPENTVAFSAALTSPQGATGNERGTDVPVAGTVGRKTGKGGKR</sequence>
<protein>
    <recommendedName>
        <fullName evidence="2">HTH cro/C1-type domain-containing protein</fullName>
    </recommendedName>
</protein>
<gene>
    <name evidence="3" type="ORF">B1991_14475</name>
</gene>
<dbReference type="CDD" id="cd00093">
    <property type="entry name" value="HTH_XRE"/>
    <property type="match status" value="1"/>
</dbReference>
<accession>A0A4S3KCI0</accession>